<dbReference type="Gene3D" id="1.20.1220.20">
    <property type="entry name" value="Uncharcterised protein PF01724"/>
    <property type="match status" value="1"/>
</dbReference>
<dbReference type="Proteomes" id="UP000642094">
    <property type="component" value="Unassembled WGS sequence"/>
</dbReference>
<name>A0ABR7ZZK0_9CYAN</name>
<comment type="caution">
    <text evidence="1">The sequence shown here is derived from an EMBL/GenBank/DDBJ whole genome shotgun (WGS) entry which is preliminary data.</text>
</comment>
<dbReference type="EMBL" id="JACJQB010000026">
    <property type="protein sequence ID" value="MBD2189009.1"/>
    <property type="molecule type" value="Genomic_DNA"/>
</dbReference>
<dbReference type="RefSeq" id="WP_190403846.1">
    <property type="nucleotide sequence ID" value="NZ_JACJQB010000026.1"/>
</dbReference>
<gene>
    <name evidence="1" type="ORF">H6F41_12755</name>
</gene>
<keyword evidence="2" id="KW-1185">Reference proteome</keyword>
<dbReference type="InterPro" id="IPR002636">
    <property type="entry name" value="DUF29"/>
</dbReference>
<protein>
    <submittedName>
        <fullName evidence="1">DUF29 family protein</fullName>
    </submittedName>
</protein>
<evidence type="ECO:0000313" key="1">
    <source>
        <dbReference type="EMBL" id="MBD2189009.1"/>
    </source>
</evidence>
<evidence type="ECO:0000313" key="2">
    <source>
        <dbReference type="Proteomes" id="UP000642094"/>
    </source>
</evidence>
<accession>A0ABR7ZZK0</accession>
<dbReference type="PANTHER" id="PTHR34235:SF1">
    <property type="entry name" value="SLR0416 PROTEIN"/>
    <property type="match status" value="1"/>
</dbReference>
<organism evidence="1 2">
    <name type="scientific">Pseudanabaena mucicola FACHB-723</name>
    <dbReference type="NCBI Taxonomy" id="2692860"/>
    <lineage>
        <taxon>Bacteria</taxon>
        <taxon>Bacillati</taxon>
        <taxon>Cyanobacteriota</taxon>
        <taxon>Cyanophyceae</taxon>
        <taxon>Pseudanabaenales</taxon>
        <taxon>Pseudanabaenaceae</taxon>
        <taxon>Pseudanabaena</taxon>
    </lineage>
</organism>
<reference evidence="1 2" key="1">
    <citation type="journal article" date="2020" name="ISME J.">
        <title>Comparative genomics reveals insights into cyanobacterial evolution and habitat adaptation.</title>
        <authorList>
            <person name="Chen M.Y."/>
            <person name="Teng W.K."/>
            <person name="Zhao L."/>
            <person name="Hu C.X."/>
            <person name="Zhou Y.K."/>
            <person name="Han B.P."/>
            <person name="Song L.R."/>
            <person name="Shu W.S."/>
        </authorList>
    </citation>
    <scope>NUCLEOTIDE SEQUENCE [LARGE SCALE GENOMIC DNA]</scope>
    <source>
        <strain evidence="1 2">FACHB-723</strain>
    </source>
</reference>
<dbReference type="Pfam" id="PF01724">
    <property type="entry name" value="DUF29"/>
    <property type="match status" value="1"/>
</dbReference>
<dbReference type="PANTHER" id="PTHR34235">
    <property type="entry name" value="SLR1203 PROTEIN-RELATED"/>
    <property type="match status" value="1"/>
</dbReference>
<sequence length="88" mass="10267">MQTKKTQIRRSFFNGSVPSWLGTIQIERLHIDDYLRDSPSLKRYLTDEYLCDVYKIARLDAIIDTDLDMPVVCPYAIADVLERDINLT</sequence>
<proteinExistence type="predicted"/>